<reference evidence="7" key="1">
    <citation type="submission" date="2024-01" db="EMBL/GenBank/DDBJ databases">
        <title>GRCr8: a new rat reference genome assembly contstructed from accurate long reads and long range scaffolding.</title>
        <authorList>
            <person name="Doris P.A."/>
            <person name="Kalbfleisch T."/>
            <person name="Li K."/>
            <person name="Howe K."/>
            <person name="Wood J."/>
        </authorList>
    </citation>
    <scope>NUCLEOTIDE SEQUENCE [LARGE SCALE GENOMIC DNA]</scope>
    <source>
        <strain evidence="7">Brown Norway</strain>
    </source>
</reference>
<dbReference type="Pfam" id="PF00098">
    <property type="entry name" value="zf-CCHC"/>
    <property type="match status" value="1"/>
</dbReference>
<dbReference type="InterPro" id="IPR003322">
    <property type="entry name" value="B_retro_matrix"/>
</dbReference>
<dbReference type="GeneTree" id="ENSGT00940000162994"/>
<dbReference type="Pfam" id="PF00607">
    <property type="entry name" value="Gag_p24"/>
    <property type="match status" value="1"/>
</dbReference>
<protein>
    <recommendedName>
        <fullName evidence="6">CCHC-type domain-containing protein</fullName>
    </recommendedName>
</protein>
<dbReference type="Gene3D" id="1.10.150.490">
    <property type="entry name" value="Retroviral GAG p10 protein"/>
    <property type="match status" value="1"/>
</dbReference>
<proteinExistence type="predicted"/>
<dbReference type="Proteomes" id="UP000002494">
    <property type="component" value="Chromosome 1"/>
</dbReference>
<dbReference type="Pfam" id="PF02337">
    <property type="entry name" value="Gag_p10"/>
    <property type="match status" value="1"/>
</dbReference>
<feature type="region of interest" description="Disordered" evidence="5">
    <location>
        <begin position="157"/>
        <end position="190"/>
    </location>
</feature>
<dbReference type="Ensembl" id="ENSRNOT00000157822.1">
    <property type="protein sequence ID" value="ENSRNOP00000103654.1"/>
    <property type="gene ID" value="ENSRNOG00000079892.1"/>
</dbReference>
<dbReference type="InterPro" id="IPR008916">
    <property type="entry name" value="Retrov_capsid_C"/>
</dbReference>
<dbReference type="InterPro" id="IPR036875">
    <property type="entry name" value="Znf_CCHC_sf"/>
</dbReference>
<dbReference type="PANTHER" id="PTHR40389">
    <property type="entry name" value="ENDOGENOUS RETROVIRUS GROUP K MEMBER 24 GAG POLYPROTEIN-RELATED"/>
    <property type="match status" value="1"/>
</dbReference>
<name>A0ABK0LJV1_RAT</name>
<dbReference type="SUPFAM" id="SSF47836">
    <property type="entry name" value="Retroviral matrix proteins"/>
    <property type="match status" value="1"/>
</dbReference>
<organism evidence="7 8">
    <name type="scientific">Rattus norvegicus</name>
    <name type="common">Rat</name>
    <dbReference type="NCBI Taxonomy" id="10116"/>
    <lineage>
        <taxon>Eukaryota</taxon>
        <taxon>Metazoa</taxon>
        <taxon>Chordata</taxon>
        <taxon>Craniata</taxon>
        <taxon>Vertebrata</taxon>
        <taxon>Euteleostomi</taxon>
        <taxon>Mammalia</taxon>
        <taxon>Eutheria</taxon>
        <taxon>Euarchontoglires</taxon>
        <taxon>Glires</taxon>
        <taxon>Rodentia</taxon>
        <taxon>Myomorpha</taxon>
        <taxon>Muroidea</taxon>
        <taxon>Muridae</taxon>
        <taxon>Murinae</taxon>
        <taxon>Rattus</taxon>
    </lineage>
</organism>
<dbReference type="InterPro" id="IPR010999">
    <property type="entry name" value="Retrovr_matrix"/>
</dbReference>
<feature type="compositionally biased region" description="Basic and acidic residues" evidence="5">
    <location>
        <begin position="104"/>
        <end position="115"/>
    </location>
</feature>
<dbReference type="InterPro" id="IPR038124">
    <property type="entry name" value="B_retro_matrix_sf"/>
</dbReference>
<dbReference type="SMART" id="SM00343">
    <property type="entry name" value="ZnF_C2HC"/>
    <property type="match status" value="2"/>
</dbReference>
<dbReference type="SUPFAM" id="SSF47353">
    <property type="entry name" value="Retrovirus capsid dimerization domain-like"/>
    <property type="match status" value="1"/>
</dbReference>
<dbReference type="Pfam" id="PF19317">
    <property type="entry name" value="Gag_p24_C"/>
    <property type="match status" value="1"/>
</dbReference>
<feature type="compositionally biased region" description="Basic and acidic residues" evidence="5">
    <location>
        <begin position="126"/>
        <end position="141"/>
    </location>
</feature>
<reference evidence="7" key="2">
    <citation type="submission" date="2025-08" db="UniProtKB">
        <authorList>
            <consortium name="Ensembl"/>
        </authorList>
    </citation>
    <scope>IDENTIFICATION</scope>
    <source>
        <strain evidence="7">Brown Norway</strain>
    </source>
</reference>
<evidence type="ECO:0000256" key="1">
    <source>
        <dbReference type="ARBA" id="ARBA00022723"/>
    </source>
</evidence>
<dbReference type="SUPFAM" id="SSF57756">
    <property type="entry name" value="Retrovirus zinc finger-like domains"/>
    <property type="match status" value="2"/>
</dbReference>
<keyword evidence="3" id="KW-0862">Zinc</keyword>
<dbReference type="InterPro" id="IPR008919">
    <property type="entry name" value="Retrov_capsid_N"/>
</dbReference>
<evidence type="ECO:0000256" key="2">
    <source>
        <dbReference type="ARBA" id="ARBA00022771"/>
    </source>
</evidence>
<feature type="compositionally biased region" description="Acidic residues" evidence="5">
    <location>
        <begin position="157"/>
        <end position="176"/>
    </location>
</feature>
<dbReference type="Gene3D" id="1.10.1200.30">
    <property type="match status" value="1"/>
</dbReference>
<feature type="domain" description="CCHC-type" evidence="6">
    <location>
        <begin position="473"/>
        <end position="488"/>
    </location>
</feature>
<dbReference type="PROSITE" id="PS50158">
    <property type="entry name" value="ZF_CCHC"/>
    <property type="match status" value="1"/>
</dbReference>
<dbReference type="Pfam" id="PF14787">
    <property type="entry name" value="zf-CCHC_5"/>
    <property type="match status" value="1"/>
</dbReference>
<dbReference type="PANTHER" id="PTHR40389:SF3">
    <property type="entry name" value="IGE-BINDING PROTEIN"/>
    <property type="match status" value="1"/>
</dbReference>
<dbReference type="InterPro" id="IPR050195">
    <property type="entry name" value="Primate_lentivir_Gag_pol-like"/>
</dbReference>
<sequence length="596" mass="66625">MGSSHSSPLLTALQELLNRRKLKVERKILSSFLDECDRCAPWFIVSGSLTLRAWDKLGRDLDKEATEGKLRPGSKPLWRIVRACLEDKRCEEVVRTGQRILAEHQESMSEGEKVPKKERKRKGDKRNREKAEIKKGDNQDQEIDKIYPSLKALTLEMSDESELSEDGEADLEEEGERCDPDWPHANTTWQGGRQLGKKVVIPTAPPYNPQHKSMARPAKGTSFCPEVWREMGLSFPVFLDANGQRYHEPVDFKTIKQLAESVRTYGVSAAFVVAQVEALARYCLTPGDWGSLAKACLSSGQYLDWKSYLFEHANAQAAINLASGADPQRHWDADMLLGLGRFALDQTGYPEQVYSQINGVAIKAWKALPNRGAVSGNLTKVLQGPTEPFSDFVARMVEAATKIFGDPDTAMPLIKQLVYEQCTKECRNAITPYKHKGLEIWMKVCRELGGPLTNAGLAAAVVQLGKTTTTDTCFQCGRKGHYRKQCPERSKGKISNRSKQPGLCPRCKKGNHWANECRSVKDLDGRPLVTGYGGTQPKNGQRGPRPQGPQIYGALQGDRQGQDNQRPWPFLRHPKDRGEPLKAPQDWTSTPPPDSY</sequence>
<keyword evidence="2 4" id="KW-0863">Zinc-finger</keyword>
<feature type="compositionally biased region" description="Basic residues" evidence="5">
    <location>
        <begin position="116"/>
        <end position="125"/>
    </location>
</feature>
<dbReference type="InterPro" id="IPR045345">
    <property type="entry name" value="Gag_p24_C"/>
</dbReference>
<accession>A0ABK0LJV1</accession>
<dbReference type="Gene3D" id="1.10.375.10">
    <property type="entry name" value="Human Immunodeficiency Virus Type 1 Capsid Protein"/>
    <property type="match status" value="1"/>
</dbReference>
<dbReference type="Gene3D" id="4.10.60.10">
    <property type="entry name" value="Zinc finger, CCHC-type"/>
    <property type="match status" value="1"/>
</dbReference>
<evidence type="ECO:0000256" key="4">
    <source>
        <dbReference type="PROSITE-ProRule" id="PRU00047"/>
    </source>
</evidence>
<feature type="region of interest" description="Disordered" evidence="5">
    <location>
        <begin position="525"/>
        <end position="596"/>
    </location>
</feature>
<evidence type="ECO:0000313" key="8">
    <source>
        <dbReference type="Proteomes" id="UP000002494"/>
    </source>
</evidence>
<keyword evidence="1" id="KW-0479">Metal-binding</keyword>
<keyword evidence="8" id="KW-1185">Reference proteome</keyword>
<dbReference type="SUPFAM" id="SSF47943">
    <property type="entry name" value="Retrovirus capsid protein, N-terminal core domain"/>
    <property type="match status" value="1"/>
</dbReference>
<evidence type="ECO:0000259" key="6">
    <source>
        <dbReference type="PROSITE" id="PS50158"/>
    </source>
</evidence>
<reference evidence="7" key="3">
    <citation type="submission" date="2025-09" db="UniProtKB">
        <authorList>
            <consortium name="Ensembl"/>
        </authorList>
    </citation>
    <scope>IDENTIFICATION</scope>
    <source>
        <strain evidence="7">Brown Norway</strain>
    </source>
</reference>
<feature type="region of interest" description="Disordered" evidence="5">
    <location>
        <begin position="104"/>
        <end position="141"/>
    </location>
</feature>
<dbReference type="InterPro" id="IPR001878">
    <property type="entry name" value="Znf_CCHC"/>
</dbReference>
<evidence type="ECO:0000256" key="5">
    <source>
        <dbReference type="SAM" id="MobiDB-lite"/>
    </source>
</evidence>
<evidence type="ECO:0000256" key="3">
    <source>
        <dbReference type="ARBA" id="ARBA00022833"/>
    </source>
</evidence>
<evidence type="ECO:0000313" key="7">
    <source>
        <dbReference type="Ensembl" id="ENSRNOP00000103654.1"/>
    </source>
</evidence>